<dbReference type="PANTHER" id="PTHR30616:SF2">
    <property type="entry name" value="PURINE NUCLEOSIDE PHOSPHORYLASE LACC1"/>
    <property type="match status" value="1"/>
</dbReference>
<dbReference type="SUPFAM" id="SSF64438">
    <property type="entry name" value="CNF1/YfiH-like putative cysteine hydrolases"/>
    <property type="match status" value="1"/>
</dbReference>
<dbReference type="KEGG" id="smav:CFF01_04535"/>
<evidence type="ECO:0000256" key="6">
    <source>
        <dbReference type="ARBA" id="ARBA00022833"/>
    </source>
</evidence>
<comment type="catalytic activity">
    <reaction evidence="9">
        <text>S-methyl-5'-thioadenosine + phosphate = 5-(methylsulfanyl)-alpha-D-ribose 1-phosphate + adenine</text>
        <dbReference type="Rhea" id="RHEA:11852"/>
        <dbReference type="ChEBI" id="CHEBI:16708"/>
        <dbReference type="ChEBI" id="CHEBI:17509"/>
        <dbReference type="ChEBI" id="CHEBI:43474"/>
        <dbReference type="ChEBI" id="CHEBI:58533"/>
        <dbReference type="EC" id="2.4.2.28"/>
    </reaction>
    <physiologicalReaction direction="left-to-right" evidence="9">
        <dbReference type="Rhea" id="RHEA:11853"/>
    </physiologicalReaction>
</comment>
<dbReference type="Proteomes" id="UP000198233">
    <property type="component" value="Chromosome"/>
</dbReference>
<evidence type="ECO:0000256" key="8">
    <source>
        <dbReference type="ARBA" id="ARBA00048968"/>
    </source>
</evidence>
<evidence type="ECO:0000256" key="4">
    <source>
        <dbReference type="ARBA" id="ARBA00022723"/>
    </source>
</evidence>
<evidence type="ECO:0000256" key="2">
    <source>
        <dbReference type="ARBA" id="ARBA00007353"/>
    </source>
</evidence>
<dbReference type="EMBL" id="CP022272">
    <property type="protein sequence ID" value="ASJ95916.1"/>
    <property type="molecule type" value="Genomic_DNA"/>
</dbReference>
<name>A0AAC9XMH7_9GAMM</name>
<keyword evidence="3" id="KW-0808">Transferase</keyword>
<comment type="catalytic activity">
    <reaction evidence="1">
        <text>inosine + phosphate = alpha-D-ribose 1-phosphate + hypoxanthine</text>
        <dbReference type="Rhea" id="RHEA:27646"/>
        <dbReference type="ChEBI" id="CHEBI:17368"/>
        <dbReference type="ChEBI" id="CHEBI:17596"/>
        <dbReference type="ChEBI" id="CHEBI:43474"/>
        <dbReference type="ChEBI" id="CHEBI:57720"/>
        <dbReference type="EC" id="2.4.2.1"/>
    </reaction>
    <physiologicalReaction direction="left-to-right" evidence="1">
        <dbReference type="Rhea" id="RHEA:27647"/>
    </physiologicalReaction>
</comment>
<organism evidence="11 12">
    <name type="scientific">Shewanella marisflavi</name>
    <dbReference type="NCBI Taxonomy" id="260364"/>
    <lineage>
        <taxon>Bacteria</taxon>
        <taxon>Pseudomonadati</taxon>
        <taxon>Pseudomonadota</taxon>
        <taxon>Gammaproteobacteria</taxon>
        <taxon>Alteromonadales</taxon>
        <taxon>Shewanellaceae</taxon>
        <taxon>Shewanella</taxon>
    </lineage>
</organism>
<evidence type="ECO:0000256" key="7">
    <source>
        <dbReference type="ARBA" id="ARBA00047989"/>
    </source>
</evidence>
<dbReference type="InterPro" id="IPR011324">
    <property type="entry name" value="Cytotoxic_necrot_fac-like_cat"/>
</dbReference>
<keyword evidence="6" id="KW-0862">Zinc</keyword>
<reference evidence="11 12" key="1">
    <citation type="submission" date="2017-06" db="EMBL/GenBank/DDBJ databases">
        <title>Complete genome sequence of Shewanella marisflavi EP1 associated with anaerobic 2,4-dinitrotoluene reduction and salt tolerance.</title>
        <authorList>
            <person name="Huang J."/>
        </authorList>
    </citation>
    <scope>NUCLEOTIDE SEQUENCE [LARGE SCALE GENOMIC DNA]</scope>
    <source>
        <strain evidence="11 12">EP1</strain>
    </source>
</reference>
<keyword evidence="5" id="KW-0378">Hydrolase</keyword>
<keyword evidence="4" id="KW-0479">Metal-binding</keyword>
<dbReference type="NCBIfam" id="TIGR00726">
    <property type="entry name" value="peptidoglycan editing factor PgeF"/>
    <property type="match status" value="1"/>
</dbReference>
<evidence type="ECO:0000256" key="1">
    <source>
        <dbReference type="ARBA" id="ARBA00000553"/>
    </source>
</evidence>
<dbReference type="GO" id="GO:0016787">
    <property type="term" value="F:hydrolase activity"/>
    <property type="evidence" value="ECO:0007669"/>
    <property type="project" value="UniProtKB-KW"/>
</dbReference>
<dbReference type="Gene3D" id="3.60.140.10">
    <property type="entry name" value="CNF1/YfiH-like putative cysteine hydrolases"/>
    <property type="match status" value="1"/>
</dbReference>
<comment type="catalytic activity">
    <reaction evidence="8">
        <text>adenosine + phosphate = alpha-D-ribose 1-phosphate + adenine</text>
        <dbReference type="Rhea" id="RHEA:27642"/>
        <dbReference type="ChEBI" id="CHEBI:16335"/>
        <dbReference type="ChEBI" id="CHEBI:16708"/>
        <dbReference type="ChEBI" id="CHEBI:43474"/>
        <dbReference type="ChEBI" id="CHEBI:57720"/>
        <dbReference type="EC" id="2.4.2.1"/>
    </reaction>
    <physiologicalReaction direction="left-to-right" evidence="8">
        <dbReference type="Rhea" id="RHEA:27643"/>
    </physiologicalReaction>
</comment>
<dbReference type="CDD" id="cd16833">
    <property type="entry name" value="YfiH"/>
    <property type="match status" value="1"/>
</dbReference>
<dbReference type="AlphaFoldDB" id="A0AAC9XMH7"/>
<proteinExistence type="inferred from homology"/>
<dbReference type="GO" id="GO:0005507">
    <property type="term" value="F:copper ion binding"/>
    <property type="evidence" value="ECO:0007669"/>
    <property type="project" value="TreeGrafter"/>
</dbReference>
<evidence type="ECO:0000256" key="3">
    <source>
        <dbReference type="ARBA" id="ARBA00022679"/>
    </source>
</evidence>
<dbReference type="InterPro" id="IPR003730">
    <property type="entry name" value="Cu_polyphenol_OxRdtase"/>
</dbReference>
<evidence type="ECO:0000313" key="12">
    <source>
        <dbReference type="Proteomes" id="UP000198233"/>
    </source>
</evidence>
<dbReference type="InterPro" id="IPR038371">
    <property type="entry name" value="Cu_polyphenol_OxRdtase_sf"/>
</dbReference>
<comment type="catalytic activity">
    <reaction evidence="7">
        <text>adenosine + H2O + H(+) = inosine + NH4(+)</text>
        <dbReference type="Rhea" id="RHEA:24408"/>
        <dbReference type="ChEBI" id="CHEBI:15377"/>
        <dbReference type="ChEBI" id="CHEBI:15378"/>
        <dbReference type="ChEBI" id="CHEBI:16335"/>
        <dbReference type="ChEBI" id="CHEBI:17596"/>
        <dbReference type="ChEBI" id="CHEBI:28938"/>
        <dbReference type="EC" id="3.5.4.4"/>
    </reaction>
    <physiologicalReaction direction="left-to-right" evidence="7">
        <dbReference type="Rhea" id="RHEA:24409"/>
    </physiologicalReaction>
</comment>
<evidence type="ECO:0000256" key="10">
    <source>
        <dbReference type="RuleBase" id="RU361274"/>
    </source>
</evidence>
<dbReference type="GO" id="GO:0017061">
    <property type="term" value="F:S-methyl-5-thioadenosine phosphorylase activity"/>
    <property type="evidence" value="ECO:0007669"/>
    <property type="project" value="UniProtKB-EC"/>
</dbReference>
<evidence type="ECO:0000313" key="11">
    <source>
        <dbReference type="EMBL" id="ASJ95916.1"/>
    </source>
</evidence>
<evidence type="ECO:0000256" key="9">
    <source>
        <dbReference type="ARBA" id="ARBA00049893"/>
    </source>
</evidence>
<dbReference type="Pfam" id="PF02578">
    <property type="entry name" value="Cu-oxidase_4"/>
    <property type="match status" value="1"/>
</dbReference>
<dbReference type="PANTHER" id="PTHR30616">
    <property type="entry name" value="UNCHARACTERIZED PROTEIN YFIH"/>
    <property type="match status" value="1"/>
</dbReference>
<sequence length="239" mass="25997">MIPDDWFIPPGVKLAFSQRSGGVSLPPFDSLNLGDHVGDDPECVRLNRLRIAHSLGLSSAPAWLEQVHGTEVIDLDVDANRVADGSLCRSGEHVCVVMTADCLPVLICDRGATQVAAVHAGWRGLCQGIVESAIAQFDAPADELLVYLGPCIGPDAFEVGGEVRAQFMAQHVDTAAFFKANKDKYLADLQGIARYRAERLGVAAVYQLPHCTYSLSADYFSYRRDGKTGRMASFIWLEK</sequence>
<gene>
    <name evidence="11" type="ORF">CFF01_04535</name>
</gene>
<comment type="similarity">
    <text evidence="2 10">Belongs to the purine nucleoside phosphorylase YfiH/LACC1 family.</text>
</comment>
<dbReference type="RefSeq" id="WP_088904021.1">
    <property type="nucleotide sequence ID" value="NZ_CP022272.1"/>
</dbReference>
<accession>A0AAC9XMH7</accession>
<protein>
    <recommendedName>
        <fullName evidence="10">Purine nucleoside phosphorylase</fullName>
    </recommendedName>
</protein>
<evidence type="ECO:0000256" key="5">
    <source>
        <dbReference type="ARBA" id="ARBA00022801"/>
    </source>
</evidence>